<evidence type="ECO:0000313" key="3">
    <source>
        <dbReference type="Proteomes" id="UP000198862"/>
    </source>
</evidence>
<dbReference type="InterPro" id="IPR025668">
    <property type="entry name" value="Tnp_DDE_dom"/>
</dbReference>
<reference evidence="2 3" key="1">
    <citation type="submission" date="2016-10" db="EMBL/GenBank/DDBJ databases">
        <authorList>
            <person name="de Groot N.N."/>
        </authorList>
    </citation>
    <scope>NUCLEOTIDE SEQUENCE [LARGE SCALE GENOMIC DNA]</scope>
    <source>
        <strain evidence="2 3">DSM 6059</strain>
    </source>
</reference>
<name>A0A1I1JUJ2_9GAMM</name>
<evidence type="ECO:0000313" key="2">
    <source>
        <dbReference type="EMBL" id="SFC52186.1"/>
    </source>
</evidence>
<dbReference type="Proteomes" id="UP000198862">
    <property type="component" value="Unassembled WGS sequence"/>
</dbReference>
<organism evidence="2 3">
    <name type="scientific">Pseudoalteromonas denitrificans DSM 6059</name>
    <dbReference type="NCBI Taxonomy" id="1123010"/>
    <lineage>
        <taxon>Bacteria</taxon>
        <taxon>Pseudomonadati</taxon>
        <taxon>Pseudomonadota</taxon>
        <taxon>Gammaproteobacteria</taxon>
        <taxon>Alteromonadales</taxon>
        <taxon>Pseudoalteromonadaceae</taxon>
        <taxon>Pseudoalteromonas</taxon>
    </lineage>
</organism>
<sequence>MLSRRFIIEKIKDQLENTYQIEHSRYRSINGLMLNIIGALVAYSLKERKQAKIEYYRC</sequence>
<keyword evidence="3" id="KW-1185">Reference proteome</keyword>
<feature type="domain" description="Transposase DDE" evidence="1">
    <location>
        <begin position="1"/>
        <end position="29"/>
    </location>
</feature>
<dbReference type="AlphaFoldDB" id="A0A1I1JUJ2"/>
<accession>A0A1I1JUJ2</accession>
<gene>
    <name evidence="2" type="ORF">SAMN02745724_01847</name>
</gene>
<protein>
    <submittedName>
        <fullName evidence="2">Transposase DDE domain-containing protein</fullName>
    </submittedName>
</protein>
<dbReference type="EMBL" id="FOLO01000011">
    <property type="protein sequence ID" value="SFC52186.1"/>
    <property type="molecule type" value="Genomic_DNA"/>
</dbReference>
<dbReference type="STRING" id="1123010.SAMN02745724_01847"/>
<dbReference type="Pfam" id="PF13612">
    <property type="entry name" value="DDE_Tnp_1_3"/>
    <property type="match status" value="1"/>
</dbReference>
<evidence type="ECO:0000259" key="1">
    <source>
        <dbReference type="Pfam" id="PF13612"/>
    </source>
</evidence>
<proteinExistence type="predicted"/>